<protein>
    <submittedName>
        <fullName evidence="1">Uncharacterized protein</fullName>
    </submittedName>
</protein>
<reference evidence="1" key="1">
    <citation type="submission" date="2024-08" db="EMBL/GenBank/DDBJ databases">
        <authorList>
            <person name="Yu S.T."/>
        </authorList>
    </citation>
    <scope>NUCLEOTIDE SEQUENCE</scope>
    <source>
        <strain evidence="1">R33</strain>
    </source>
</reference>
<organism evidence="1">
    <name type="scientific">Streptomyces sp. R33</name>
    <dbReference type="NCBI Taxonomy" id="3238629"/>
    <lineage>
        <taxon>Bacteria</taxon>
        <taxon>Bacillati</taxon>
        <taxon>Actinomycetota</taxon>
        <taxon>Actinomycetes</taxon>
        <taxon>Kitasatosporales</taxon>
        <taxon>Streptomycetaceae</taxon>
        <taxon>Streptomyces</taxon>
    </lineage>
</organism>
<dbReference type="AlphaFoldDB" id="A0AB39XX33"/>
<dbReference type="EMBL" id="CP165727">
    <property type="protein sequence ID" value="XDV62464.1"/>
    <property type="molecule type" value="Genomic_DNA"/>
</dbReference>
<accession>A0AB39XX33</accession>
<gene>
    <name evidence="1" type="ORF">AB5J51_05725</name>
</gene>
<evidence type="ECO:0000313" key="1">
    <source>
        <dbReference type="EMBL" id="XDV62464.1"/>
    </source>
</evidence>
<name>A0AB39XX33_9ACTN</name>
<sequence>MFEVGLGFPQPGLQFGDLGAEVVGQDPGGVFLDAERVDQGLNVHAVTA</sequence>
<proteinExistence type="predicted"/>
<dbReference type="RefSeq" id="WP_369777031.1">
    <property type="nucleotide sequence ID" value="NZ_CP165727.1"/>
</dbReference>